<dbReference type="Gene3D" id="1.10.10.10">
    <property type="entry name" value="Winged helix-like DNA-binding domain superfamily/Winged helix DNA-binding domain"/>
    <property type="match status" value="1"/>
</dbReference>
<evidence type="ECO:0000256" key="1">
    <source>
        <dbReference type="ARBA" id="ARBA00023015"/>
    </source>
</evidence>
<accession>A0A2A2TNX7</accession>
<dbReference type="InterPro" id="IPR012318">
    <property type="entry name" value="HTH_CRP"/>
</dbReference>
<organism evidence="5 6">
    <name type="scientific">Brunnivagina elsteri CCALA 953</name>
    <dbReference type="NCBI Taxonomy" id="987040"/>
    <lineage>
        <taxon>Bacteria</taxon>
        <taxon>Bacillati</taxon>
        <taxon>Cyanobacteriota</taxon>
        <taxon>Cyanophyceae</taxon>
        <taxon>Nostocales</taxon>
        <taxon>Calotrichaceae</taxon>
        <taxon>Brunnivagina</taxon>
    </lineage>
</organism>
<dbReference type="EMBL" id="NTFS01000020">
    <property type="protein sequence ID" value="PAX60153.1"/>
    <property type="molecule type" value="Genomic_DNA"/>
</dbReference>
<dbReference type="PRINTS" id="PR00034">
    <property type="entry name" value="HTHCRP"/>
</dbReference>
<dbReference type="InterPro" id="IPR000595">
    <property type="entry name" value="cNMP-bd_dom"/>
</dbReference>
<dbReference type="Gene3D" id="2.60.120.10">
    <property type="entry name" value="Jelly Rolls"/>
    <property type="match status" value="1"/>
</dbReference>
<name>A0A2A2TNX7_9CYAN</name>
<dbReference type="GO" id="GO:0003700">
    <property type="term" value="F:DNA-binding transcription factor activity"/>
    <property type="evidence" value="ECO:0007669"/>
    <property type="project" value="InterPro"/>
</dbReference>
<keyword evidence="3" id="KW-0804">Transcription</keyword>
<dbReference type="InterPro" id="IPR018335">
    <property type="entry name" value="Tscrpt_reg_HTH_Crp-type_CS"/>
</dbReference>
<feature type="domain" description="HTH crp-type" evidence="4">
    <location>
        <begin position="115"/>
        <end position="188"/>
    </location>
</feature>
<dbReference type="OrthoDB" id="581549at2"/>
<dbReference type="PROSITE" id="PS51063">
    <property type="entry name" value="HTH_CRP_2"/>
    <property type="match status" value="1"/>
</dbReference>
<dbReference type="Proteomes" id="UP000218238">
    <property type="component" value="Unassembled WGS sequence"/>
</dbReference>
<dbReference type="SUPFAM" id="SSF51206">
    <property type="entry name" value="cAMP-binding domain-like"/>
    <property type="match status" value="1"/>
</dbReference>
<dbReference type="RefSeq" id="WP_095720328.1">
    <property type="nucleotide sequence ID" value="NZ_NTFS01000020.1"/>
</dbReference>
<dbReference type="Pfam" id="PF00027">
    <property type="entry name" value="cNMP_binding"/>
    <property type="match status" value="1"/>
</dbReference>
<dbReference type="PROSITE" id="PS00042">
    <property type="entry name" value="HTH_CRP_1"/>
    <property type="match status" value="1"/>
</dbReference>
<evidence type="ECO:0000256" key="2">
    <source>
        <dbReference type="ARBA" id="ARBA00023125"/>
    </source>
</evidence>
<sequence>MSAIYKFPETTAPPTKQLFSRRGFLPCGQNNLWYIQSGVVRTMTYLEDGTAVTLGIWSDGDIVGDALSTIEPYIVECLTSVEVTQFKLRENHQLMKTLTSHIEQTEELMVIRSQKTIDSMLIKLLAWLAKKFGKAVDNGQLIDLRITNQDIADMLGPTRVTISRALSQFEEQGVIKRLPLHRIVLCEEQLFGYAS</sequence>
<evidence type="ECO:0000313" key="5">
    <source>
        <dbReference type="EMBL" id="PAX60153.1"/>
    </source>
</evidence>
<comment type="caution">
    <text evidence="5">The sequence shown here is derived from an EMBL/GenBank/DDBJ whole genome shotgun (WGS) entry which is preliminary data.</text>
</comment>
<dbReference type="GO" id="GO:0003677">
    <property type="term" value="F:DNA binding"/>
    <property type="evidence" value="ECO:0007669"/>
    <property type="project" value="UniProtKB-KW"/>
</dbReference>
<dbReference type="AlphaFoldDB" id="A0A2A2TNX7"/>
<keyword evidence="6" id="KW-1185">Reference proteome</keyword>
<keyword evidence="2" id="KW-0238">DNA-binding</keyword>
<dbReference type="CDD" id="cd00092">
    <property type="entry name" value="HTH_CRP"/>
    <property type="match status" value="1"/>
</dbReference>
<keyword evidence="1" id="KW-0805">Transcription regulation</keyword>
<dbReference type="Pfam" id="PF13545">
    <property type="entry name" value="HTH_Crp_2"/>
    <property type="match status" value="1"/>
</dbReference>
<protein>
    <submittedName>
        <fullName evidence="5">Crp/Fnr family transcriptional regulator</fullName>
    </submittedName>
</protein>
<evidence type="ECO:0000256" key="3">
    <source>
        <dbReference type="ARBA" id="ARBA00023163"/>
    </source>
</evidence>
<dbReference type="SMART" id="SM00419">
    <property type="entry name" value="HTH_CRP"/>
    <property type="match status" value="1"/>
</dbReference>
<dbReference type="SUPFAM" id="SSF46785">
    <property type="entry name" value="Winged helix' DNA-binding domain"/>
    <property type="match status" value="1"/>
</dbReference>
<dbReference type="InterPro" id="IPR014710">
    <property type="entry name" value="RmlC-like_jellyroll"/>
</dbReference>
<dbReference type="InterPro" id="IPR036390">
    <property type="entry name" value="WH_DNA-bd_sf"/>
</dbReference>
<evidence type="ECO:0000313" key="6">
    <source>
        <dbReference type="Proteomes" id="UP000218238"/>
    </source>
</evidence>
<dbReference type="InterPro" id="IPR018490">
    <property type="entry name" value="cNMP-bd_dom_sf"/>
</dbReference>
<evidence type="ECO:0000259" key="4">
    <source>
        <dbReference type="PROSITE" id="PS51063"/>
    </source>
</evidence>
<dbReference type="InterPro" id="IPR036388">
    <property type="entry name" value="WH-like_DNA-bd_sf"/>
</dbReference>
<reference evidence="5 6" key="1">
    <citation type="submission" date="2017-08" db="EMBL/GenBank/DDBJ databases">
        <title>Draft genome sequence of filamentous cyanobacterium Calothrix elsteri CCALA 953.</title>
        <authorList>
            <person name="Gagunashvili A.N."/>
            <person name="Elster J."/>
            <person name="Andresson O.S."/>
        </authorList>
    </citation>
    <scope>NUCLEOTIDE SEQUENCE [LARGE SCALE GENOMIC DNA]</scope>
    <source>
        <strain evidence="5 6">CCALA 953</strain>
    </source>
</reference>
<proteinExistence type="predicted"/>
<gene>
    <name evidence="5" type="ORF">CK510_03265</name>
</gene>